<dbReference type="PANTHER" id="PTHR11731">
    <property type="entry name" value="PROTEASE FAMILY S9B,C DIPEPTIDYL-PEPTIDASE IV-RELATED"/>
    <property type="match status" value="1"/>
</dbReference>
<dbReference type="EMBL" id="FNXB01000098">
    <property type="protein sequence ID" value="SEI21854.1"/>
    <property type="molecule type" value="Genomic_DNA"/>
</dbReference>
<feature type="domain" description="Peptidase S9 prolyl oligopeptidase catalytic" evidence="1">
    <location>
        <begin position="638"/>
        <end position="832"/>
    </location>
</feature>
<dbReference type="Pfam" id="PF00930">
    <property type="entry name" value="DPPIV_N"/>
    <property type="match status" value="1"/>
</dbReference>
<keyword evidence="4" id="KW-0378">Hydrolase</keyword>
<dbReference type="Pfam" id="PF00501">
    <property type="entry name" value="AMP-binding"/>
    <property type="match status" value="1"/>
</dbReference>
<accession>A0A1H8WW57</accession>
<evidence type="ECO:0000313" key="7">
    <source>
        <dbReference type="Proteomes" id="UP000198939"/>
    </source>
</evidence>
<dbReference type="SUPFAM" id="SSF56801">
    <property type="entry name" value="Acetyl-CoA synthetase-like"/>
    <property type="match status" value="1"/>
</dbReference>
<dbReference type="InterPro" id="IPR002469">
    <property type="entry name" value="Peptidase_S9B_N"/>
</dbReference>
<reference evidence="4" key="2">
    <citation type="submission" date="2016-10" db="EMBL/GenBank/DDBJ databases">
        <authorList>
            <person name="de Groot N.N."/>
        </authorList>
    </citation>
    <scope>NUCLEOTIDE SEQUENCE [LARGE SCALE GENOMIC DNA]</scope>
    <source>
        <strain evidence="4">CCBAU85039</strain>
    </source>
</reference>
<dbReference type="EC" id="3.4.14.12" evidence="4"/>
<dbReference type="Pfam" id="PF00326">
    <property type="entry name" value="Peptidase_S9"/>
    <property type="match status" value="1"/>
</dbReference>
<reference evidence="5 7" key="3">
    <citation type="submission" date="2016-10" db="EMBL/GenBank/DDBJ databases">
        <authorList>
            <person name="Varghese N."/>
            <person name="Submissions S."/>
        </authorList>
    </citation>
    <scope>NUCLEOTIDE SEQUENCE [LARGE SCALE GENOMIC DNA]</scope>
    <source>
        <strain evidence="5 7">CGMCC 1.7071</strain>
    </source>
</reference>
<feature type="domain" description="Dipeptidylpeptidase IV N-terminal" evidence="3">
    <location>
        <begin position="225"/>
        <end position="546"/>
    </location>
</feature>
<dbReference type="Proteomes" id="UP000198939">
    <property type="component" value="Unassembled WGS sequence"/>
</dbReference>
<dbReference type="InterPro" id="IPR029058">
    <property type="entry name" value="AB_hydrolase_fold"/>
</dbReference>
<evidence type="ECO:0000259" key="3">
    <source>
        <dbReference type="Pfam" id="PF00930"/>
    </source>
</evidence>
<evidence type="ECO:0000313" key="5">
    <source>
        <dbReference type="EMBL" id="SEP31905.1"/>
    </source>
</evidence>
<keyword evidence="5" id="KW-0031">Aminopeptidase</keyword>
<dbReference type="GO" id="GO:0006508">
    <property type="term" value="P:proteolysis"/>
    <property type="evidence" value="ECO:0007669"/>
    <property type="project" value="InterPro"/>
</dbReference>
<sequence length="849" mass="92586">MNKENLYLTLKAGSPADLSAPILETAQGRRYTYAELEGTSARFANLITSLGINPGDRVAVQVEKSPEALFLYLACLRAQAIFVPLDTAHKRAELTHFLGNAQPALVVCDPANESLLQELAIETGVRHVLTLGQTSDGSLPVQAREHWDLPTPANLSARYRQAAELSLARSVVRDAFPQFCWLEPDQLLATSDSKILGVFGVRDGKRAESGQSVEHLELNATSNENGAMSPDRAVQILQDGYDLAMLEMESGSRHRLTADGTYEIAYGIIADIGSEPLRRLRERKVPPVVGTWSPDSRYFVTVRVDQRGLRSLPYVVGSVPDAEGHRIPEVHSFRYALAGDTNVPTASLVLIDRQTGAVRAAEVPPFLLSLGAPNDGAMVWTDDGRYLFVGVESRDFRSLTVYRVDPQTGTSQTVLVDSGDKPRRPFPFPNAKMLAPVGGGQLVLRSEREGRAHLFLYDVASGKLVRQLTSGAWSIVDLSAVDARERAVFFSATGREAGRDPYLRHFYRVSLDGGQPVLLTPEDADHEVHLSPSLDAFVDVYSTVSQAPTVLLRESTGALRSELWRTDPTPLVERGWVAPERFCVTAADGRTPLYGTLYLPSGKKTRGKIPIVDSIYAGPQQVRAPIRFPGAGAGAAMALAQLGFAVFVLDARGTPLLDGAARDATYGPNFGSADVVAADHAAAVKQLAAKYDFLDPGRVGIYGHSWGGYYTIRLMAQRPDVFKVGVATAQCSDNFAYSFSHDRWFGLPSESPGSYQTQLNFPLAAQVKGRLLLIAGDADDDTHPFNTILMAGALAKANRNFDMLILPDLNHATTATNGYVTRRTWDYFVEHLLGAEPPEDVEVPDIHYW</sequence>
<dbReference type="Gene3D" id="2.140.10.30">
    <property type="entry name" value="Dipeptidylpeptidase IV, N-terminal domain"/>
    <property type="match status" value="1"/>
</dbReference>
<dbReference type="GO" id="GO:0008236">
    <property type="term" value="F:serine-type peptidase activity"/>
    <property type="evidence" value="ECO:0007669"/>
    <property type="project" value="InterPro"/>
</dbReference>
<dbReference type="SUPFAM" id="SSF53474">
    <property type="entry name" value="alpha/beta-Hydrolases"/>
    <property type="match status" value="1"/>
</dbReference>
<dbReference type="Gene3D" id="3.40.50.1820">
    <property type="entry name" value="alpha/beta hydrolase"/>
    <property type="match status" value="1"/>
</dbReference>
<organism evidence="4 6">
    <name type="scientific">Rhizobium tibeticum</name>
    <dbReference type="NCBI Taxonomy" id="501024"/>
    <lineage>
        <taxon>Bacteria</taxon>
        <taxon>Pseudomonadati</taxon>
        <taxon>Pseudomonadota</taxon>
        <taxon>Alphaproteobacteria</taxon>
        <taxon>Hyphomicrobiales</taxon>
        <taxon>Rhizobiaceae</taxon>
        <taxon>Rhizobium/Agrobacterium group</taxon>
        <taxon>Rhizobium</taxon>
    </lineage>
</organism>
<evidence type="ECO:0000313" key="6">
    <source>
        <dbReference type="Proteomes" id="UP000183063"/>
    </source>
</evidence>
<evidence type="ECO:0000259" key="2">
    <source>
        <dbReference type="Pfam" id="PF00501"/>
    </source>
</evidence>
<dbReference type="EMBL" id="FOCV01000082">
    <property type="protein sequence ID" value="SEP31905.1"/>
    <property type="molecule type" value="Genomic_DNA"/>
</dbReference>
<dbReference type="InterPro" id="IPR042099">
    <property type="entry name" value="ANL_N_sf"/>
</dbReference>
<protein>
    <submittedName>
        <fullName evidence="5">Dipeptidyl aminopeptidase/acylaminoacyl peptidase</fullName>
    </submittedName>
    <submittedName>
        <fullName evidence="4">Prolyl tripeptidyl peptidase</fullName>
        <ecNumber evidence="4">3.4.14.12</ecNumber>
    </submittedName>
</protein>
<dbReference type="PANTHER" id="PTHR11731:SF118">
    <property type="entry name" value="BLR1971 PROTEIN"/>
    <property type="match status" value="1"/>
</dbReference>
<dbReference type="GO" id="GO:0004177">
    <property type="term" value="F:aminopeptidase activity"/>
    <property type="evidence" value="ECO:0007669"/>
    <property type="project" value="UniProtKB-KW"/>
</dbReference>
<gene>
    <name evidence="4" type="primary">ptpA_1</name>
    <name evidence="4" type="ORF">RTCCBAU85039_6741</name>
    <name evidence="5" type="ORF">SAMN05216228_10826</name>
</gene>
<proteinExistence type="predicted"/>
<reference evidence="6" key="1">
    <citation type="submission" date="2016-10" db="EMBL/GenBank/DDBJ databases">
        <authorList>
            <person name="Wibberg D."/>
        </authorList>
    </citation>
    <scope>NUCLEOTIDE SEQUENCE [LARGE SCALE GENOMIC DNA]</scope>
</reference>
<name>A0A1H8WW57_9HYPH</name>
<dbReference type="InterPro" id="IPR001375">
    <property type="entry name" value="Peptidase_S9_cat"/>
</dbReference>
<dbReference type="InterPro" id="IPR050278">
    <property type="entry name" value="Serine_Prot_S9B/DPPIV"/>
</dbReference>
<evidence type="ECO:0000313" key="4">
    <source>
        <dbReference type="EMBL" id="SEI21854.1"/>
    </source>
</evidence>
<dbReference type="Gene3D" id="3.40.50.12780">
    <property type="entry name" value="N-terminal domain of ligase-like"/>
    <property type="match status" value="1"/>
</dbReference>
<dbReference type="STRING" id="501024.RTCCBAU85039_6741"/>
<dbReference type="AlphaFoldDB" id="A0A1H8WW57"/>
<dbReference type="InterPro" id="IPR000873">
    <property type="entry name" value="AMP-dep_synth/lig_dom"/>
</dbReference>
<keyword evidence="7" id="KW-1185">Reference proteome</keyword>
<dbReference type="Proteomes" id="UP000183063">
    <property type="component" value="Unassembled WGS sequence"/>
</dbReference>
<dbReference type="SUPFAM" id="SSF82171">
    <property type="entry name" value="DPP6 N-terminal domain-like"/>
    <property type="match status" value="1"/>
</dbReference>
<dbReference type="OrthoDB" id="1094230at2"/>
<keyword evidence="5" id="KW-0645">Protease</keyword>
<feature type="domain" description="AMP-dependent synthetase/ligase" evidence="2">
    <location>
        <begin position="26"/>
        <end position="131"/>
    </location>
</feature>
<dbReference type="RefSeq" id="WP_072382208.1">
    <property type="nucleotide sequence ID" value="NZ_FNXB01000098.1"/>
</dbReference>
<evidence type="ECO:0000259" key="1">
    <source>
        <dbReference type="Pfam" id="PF00326"/>
    </source>
</evidence>